<keyword evidence="4" id="KW-1185">Reference proteome</keyword>
<dbReference type="InterPro" id="IPR023393">
    <property type="entry name" value="START-like_dom_sf"/>
</dbReference>
<evidence type="ECO:0000259" key="2">
    <source>
        <dbReference type="Pfam" id="PF08327"/>
    </source>
</evidence>
<dbReference type="SUPFAM" id="SSF55961">
    <property type="entry name" value="Bet v1-like"/>
    <property type="match status" value="1"/>
</dbReference>
<proteinExistence type="inferred from homology"/>
<evidence type="ECO:0000313" key="4">
    <source>
        <dbReference type="Proteomes" id="UP000460435"/>
    </source>
</evidence>
<gene>
    <name evidence="3" type="ORF">F7O44_23430</name>
</gene>
<organism evidence="3 4">
    <name type="scientific">Phytoactinopolyspora mesophila</name>
    <dbReference type="NCBI Taxonomy" id="2650750"/>
    <lineage>
        <taxon>Bacteria</taxon>
        <taxon>Bacillati</taxon>
        <taxon>Actinomycetota</taxon>
        <taxon>Actinomycetes</taxon>
        <taxon>Jiangellales</taxon>
        <taxon>Jiangellaceae</taxon>
        <taxon>Phytoactinopolyspora</taxon>
    </lineage>
</organism>
<dbReference type="InterPro" id="IPR013538">
    <property type="entry name" value="ASHA1/2-like_C"/>
</dbReference>
<dbReference type="CDD" id="cd08900">
    <property type="entry name" value="SRPBCC_CalC_Aha1-like_7"/>
    <property type="match status" value="1"/>
</dbReference>
<dbReference type="EMBL" id="WLZY01000009">
    <property type="protein sequence ID" value="NDL60031.1"/>
    <property type="molecule type" value="Genomic_DNA"/>
</dbReference>
<feature type="domain" description="Activator of Hsp90 ATPase homologue 1/2-like C-terminal" evidence="2">
    <location>
        <begin position="18"/>
        <end position="147"/>
    </location>
</feature>
<protein>
    <submittedName>
        <fullName evidence="3">Polyketide cyclase</fullName>
    </submittedName>
</protein>
<dbReference type="AlphaFoldDB" id="A0A7K3M9L0"/>
<dbReference type="RefSeq" id="WP_162452730.1">
    <property type="nucleotide sequence ID" value="NZ_WLZY01000009.1"/>
</dbReference>
<name>A0A7K3M9L0_9ACTN</name>
<accession>A0A7K3M9L0</accession>
<sequence>MPVRSVEHATFVVTRTYDASPARVFEAFADPEIKLRWFAAPDDVGLPEVEFDFRVGGREYRRGGPKEGPMHTFEARYWEIIPEERIVYSYDMHLDDTRISVSLATVELRPQGSGTMLVFTEQGAFLDGHDNVGGREQGTAELLDALGVELTHQLDEGK</sequence>
<comment type="caution">
    <text evidence="3">The sequence shown here is derived from an EMBL/GenBank/DDBJ whole genome shotgun (WGS) entry which is preliminary data.</text>
</comment>
<evidence type="ECO:0000256" key="1">
    <source>
        <dbReference type="ARBA" id="ARBA00006817"/>
    </source>
</evidence>
<comment type="similarity">
    <text evidence="1">Belongs to the AHA1 family.</text>
</comment>
<evidence type="ECO:0000313" key="3">
    <source>
        <dbReference type="EMBL" id="NDL60031.1"/>
    </source>
</evidence>
<reference evidence="3 4" key="1">
    <citation type="submission" date="2019-11" db="EMBL/GenBank/DDBJ databases">
        <authorList>
            <person name="Li X.-J."/>
            <person name="Feng X.-M."/>
        </authorList>
    </citation>
    <scope>NUCLEOTIDE SEQUENCE [LARGE SCALE GENOMIC DNA]</scope>
    <source>
        <strain evidence="3 4">XMNu-373</strain>
    </source>
</reference>
<dbReference type="Pfam" id="PF08327">
    <property type="entry name" value="AHSA1"/>
    <property type="match status" value="1"/>
</dbReference>
<dbReference type="Proteomes" id="UP000460435">
    <property type="component" value="Unassembled WGS sequence"/>
</dbReference>
<dbReference type="Gene3D" id="3.30.530.20">
    <property type="match status" value="1"/>
</dbReference>